<gene>
    <name evidence="1" type="ORF">CmeUKMEL1_11975</name>
</gene>
<sequence>MSQDLICRKIAHLKVDAEPSLRNSSSRIERILNDGLPIFPDEVGSFSSNAEKFYISTSNREMENKTIGMKNYLNNVKWDLVNKYYINVLKNLDSLTNIIFCIQKNYSDNIQYINISQSYSMASSIDNKTTRSLRINEASKGELLISLYRRLFILRPFIEKINNEILKIPDHIITHKCALSTLNELLPIWKISINSQAKNESQCLYNRENKLSSIICLQLPLENIFFKQGSFVPRPMAQIDNNGLFNDVLVTLFFSNNNFKPYGGKYNLRASLKLPKFTSHLINNNYQLYVRISPSGSEYKNVISSTLPQVDFPSCIKSALAKQIHSTLHRVHWALIDRLIFHIIVQQVVNAQKDSQEAIYINELSSEHVIFSINEANSSTSSTEDYSGLEVKNIFVSYKSIGAENCFLSNYELNALKLLRESFLEIWRNSIKLNRDNLFENKMCGIQLCKYSNKLLERWIYKLAKKCIKY</sequence>
<evidence type="ECO:0000313" key="1">
    <source>
        <dbReference type="EMBL" id="POM84354.1"/>
    </source>
</evidence>
<dbReference type="EMBL" id="JIBK01000041">
    <property type="protein sequence ID" value="POM84354.1"/>
    <property type="molecule type" value="Genomic_DNA"/>
</dbReference>
<accession>A0A2P4Z2P9</accession>
<dbReference type="VEuPathDB" id="CryptoDB:CmeUKMEL1_11975"/>
<name>A0A2P4Z2P9_9CRYT</name>
<comment type="caution">
    <text evidence="1">The sequence shown here is derived from an EMBL/GenBank/DDBJ whole genome shotgun (WGS) entry which is preliminary data.</text>
</comment>
<evidence type="ECO:0000313" key="2">
    <source>
        <dbReference type="Proteomes" id="UP000236928"/>
    </source>
</evidence>
<protein>
    <submittedName>
        <fullName evidence="1">Uncharacterized protein</fullName>
    </submittedName>
</protein>
<keyword evidence="2" id="KW-1185">Reference proteome</keyword>
<reference evidence="1 2" key="1">
    <citation type="submission" date="2014-04" db="EMBL/GenBank/DDBJ databases">
        <title>Comparative Genomics of Cryptosporidium Species.</title>
        <authorList>
            <person name="Silva J.C."/>
            <person name="Su Q."/>
            <person name="Chalmers R."/>
            <person name="Chibucos M.C."/>
            <person name="Elwin K."/>
            <person name="Godinez A."/>
            <person name="Guo F."/>
            <person name="Huynh K."/>
            <person name="Orvis J."/>
            <person name="Ott S."/>
            <person name="Sadzewicz L."/>
            <person name="Sengamalay N."/>
            <person name="Shetty A."/>
            <person name="Sun M."/>
            <person name="Tallon L."/>
            <person name="Xiao L."/>
            <person name="Zhang H."/>
            <person name="Fraser C.M."/>
            <person name="Zhu G."/>
            <person name="Kissinger J."/>
            <person name="Widmer G."/>
        </authorList>
    </citation>
    <scope>NUCLEOTIDE SEQUENCE [LARGE SCALE GENOMIC DNA]</scope>
    <source>
        <strain evidence="1 2">UKMEL1</strain>
    </source>
</reference>
<dbReference type="AlphaFoldDB" id="A0A2P4Z2P9"/>
<organism evidence="1 2">
    <name type="scientific">Cryptosporidium meleagridis</name>
    <dbReference type="NCBI Taxonomy" id="93969"/>
    <lineage>
        <taxon>Eukaryota</taxon>
        <taxon>Sar</taxon>
        <taxon>Alveolata</taxon>
        <taxon>Apicomplexa</taxon>
        <taxon>Conoidasida</taxon>
        <taxon>Coccidia</taxon>
        <taxon>Eucoccidiorida</taxon>
        <taxon>Eimeriorina</taxon>
        <taxon>Cryptosporidiidae</taxon>
        <taxon>Cryptosporidium</taxon>
    </lineage>
</organism>
<proteinExistence type="predicted"/>
<dbReference type="OrthoDB" id="339968at2759"/>
<dbReference type="Proteomes" id="UP000236928">
    <property type="component" value="Unassembled WGS sequence"/>
</dbReference>